<feature type="compositionally biased region" description="Basic and acidic residues" evidence="8">
    <location>
        <begin position="312"/>
        <end position="337"/>
    </location>
</feature>
<protein>
    <recommendedName>
        <fullName evidence="7">Pre-mRNA-splicing factor 38</fullName>
    </recommendedName>
</protein>
<feature type="region of interest" description="Disordered" evidence="8">
    <location>
        <begin position="264"/>
        <end position="346"/>
    </location>
</feature>
<feature type="compositionally biased region" description="Low complexity" evidence="8">
    <location>
        <begin position="297"/>
        <end position="309"/>
    </location>
</feature>
<keyword evidence="6 7" id="KW-0539">Nucleus</keyword>
<keyword evidence="5 7" id="KW-0508">mRNA splicing</keyword>
<dbReference type="InterPro" id="IPR005037">
    <property type="entry name" value="PRP38"/>
</dbReference>
<comment type="subcellular location">
    <subcellularLocation>
        <location evidence="1 7">Nucleus</location>
    </subcellularLocation>
</comment>
<evidence type="ECO:0000256" key="3">
    <source>
        <dbReference type="ARBA" id="ARBA00022664"/>
    </source>
</evidence>
<sequence>MVPPYPGGVPMPIAGYPGYPQYPMGTPYGYPAGYPVPGYPPVMPVVPGMIPMAQHLDTPPAGEEEEEIEEIVDGRKVVSKKLGKEDQGFEQVNPPPTYGFEDSLNTNIRALYYFQDLQPLTTVPDFIDEIVREVRHLEAWVPGADKNPSVSFCILLKLLTLKLSVKQVRMLLDHKNAYVRGIGFLYLRYACPYRRLWEFFEPYLDEDVEFNPTVNGPPQTLGAYIRDLLLEQHYGDTIFPRIPVPILKDIKRLPADYVMSLDYSHTPQRRDEGRDDRREGGRRDDGDDRREARGGSDRPATPPASATASGRGGEERPAEPESRTSKQTEERLARLKEMYGSGPSGVLKLSERLKKTNSLAEVTITSSKSDAMRRFRDLAKQAGE</sequence>
<dbReference type="EMBL" id="JAPMOS010000016">
    <property type="protein sequence ID" value="KAJ4459990.1"/>
    <property type="molecule type" value="Genomic_DNA"/>
</dbReference>
<comment type="caution">
    <text evidence="9">The sequence shown here is derived from an EMBL/GenBank/DDBJ whole genome shotgun (WGS) entry which is preliminary data.</text>
</comment>
<keyword evidence="10" id="KW-1185">Reference proteome</keyword>
<comment type="similarity">
    <text evidence="2 7">Belongs to the PRP38 family.</text>
</comment>
<dbReference type="Proteomes" id="UP001141327">
    <property type="component" value="Unassembled WGS sequence"/>
</dbReference>
<evidence type="ECO:0000256" key="6">
    <source>
        <dbReference type="ARBA" id="ARBA00023242"/>
    </source>
</evidence>
<comment type="function">
    <text evidence="7">Required for pre-mRNA splicing.</text>
</comment>
<name>A0ABQ8UTC3_9EUKA</name>
<dbReference type="PANTHER" id="PTHR23142">
    <property type="entry name" value="PRE-MRNA-SPLICING FACTOR 38A-RELATED"/>
    <property type="match status" value="1"/>
</dbReference>
<evidence type="ECO:0000256" key="4">
    <source>
        <dbReference type="ARBA" id="ARBA00022728"/>
    </source>
</evidence>
<feature type="compositionally biased region" description="Basic and acidic residues" evidence="8">
    <location>
        <begin position="268"/>
        <end position="296"/>
    </location>
</feature>
<proteinExistence type="inferred from homology"/>
<gene>
    <name evidence="9" type="ORF">PAPYR_4069</name>
</gene>
<accession>A0ABQ8UTC3</accession>
<evidence type="ECO:0000313" key="9">
    <source>
        <dbReference type="EMBL" id="KAJ4459990.1"/>
    </source>
</evidence>
<dbReference type="Pfam" id="PF03371">
    <property type="entry name" value="PRP38"/>
    <property type="match status" value="1"/>
</dbReference>
<keyword evidence="3 7" id="KW-0507">mRNA processing</keyword>
<evidence type="ECO:0000256" key="5">
    <source>
        <dbReference type="ARBA" id="ARBA00023187"/>
    </source>
</evidence>
<evidence type="ECO:0000256" key="2">
    <source>
        <dbReference type="ARBA" id="ARBA00006164"/>
    </source>
</evidence>
<reference evidence="9" key="1">
    <citation type="journal article" date="2022" name="bioRxiv">
        <title>Genomics of Preaxostyla Flagellates Illuminates Evolutionary Transitions and the Path Towards Mitochondrial Loss.</title>
        <authorList>
            <person name="Novak L.V.F."/>
            <person name="Treitli S.C."/>
            <person name="Pyrih J."/>
            <person name="Halakuc P."/>
            <person name="Pipaliya S.V."/>
            <person name="Vacek V."/>
            <person name="Brzon O."/>
            <person name="Soukal P."/>
            <person name="Eme L."/>
            <person name="Dacks J.B."/>
            <person name="Karnkowska A."/>
            <person name="Elias M."/>
            <person name="Hampl V."/>
        </authorList>
    </citation>
    <scope>NUCLEOTIDE SEQUENCE</scope>
    <source>
        <strain evidence="9">RCP-MX</strain>
    </source>
</reference>
<evidence type="ECO:0000256" key="1">
    <source>
        <dbReference type="ARBA" id="ARBA00004123"/>
    </source>
</evidence>
<evidence type="ECO:0000313" key="10">
    <source>
        <dbReference type="Proteomes" id="UP001141327"/>
    </source>
</evidence>
<evidence type="ECO:0000256" key="8">
    <source>
        <dbReference type="SAM" id="MobiDB-lite"/>
    </source>
</evidence>
<evidence type="ECO:0000256" key="7">
    <source>
        <dbReference type="RuleBase" id="RU367025"/>
    </source>
</evidence>
<organism evidence="9 10">
    <name type="scientific">Paratrimastix pyriformis</name>
    <dbReference type="NCBI Taxonomy" id="342808"/>
    <lineage>
        <taxon>Eukaryota</taxon>
        <taxon>Metamonada</taxon>
        <taxon>Preaxostyla</taxon>
        <taxon>Paratrimastigidae</taxon>
        <taxon>Paratrimastix</taxon>
    </lineage>
</organism>
<keyword evidence="4 7" id="KW-0747">Spliceosome</keyword>